<dbReference type="InterPro" id="IPR017451">
    <property type="entry name" value="F-box-assoc_interact_dom"/>
</dbReference>
<organism evidence="2 3">
    <name type="scientific">Heracleum sosnowskyi</name>
    <dbReference type="NCBI Taxonomy" id="360622"/>
    <lineage>
        <taxon>Eukaryota</taxon>
        <taxon>Viridiplantae</taxon>
        <taxon>Streptophyta</taxon>
        <taxon>Embryophyta</taxon>
        <taxon>Tracheophyta</taxon>
        <taxon>Spermatophyta</taxon>
        <taxon>Magnoliopsida</taxon>
        <taxon>eudicotyledons</taxon>
        <taxon>Gunneridae</taxon>
        <taxon>Pentapetalae</taxon>
        <taxon>asterids</taxon>
        <taxon>campanulids</taxon>
        <taxon>Apiales</taxon>
        <taxon>Apiaceae</taxon>
        <taxon>Apioideae</taxon>
        <taxon>apioid superclade</taxon>
        <taxon>Tordylieae</taxon>
        <taxon>Tordyliinae</taxon>
        <taxon>Heracleum</taxon>
    </lineage>
</organism>
<reference evidence="2" key="1">
    <citation type="submission" date="2023-02" db="EMBL/GenBank/DDBJ databases">
        <title>Genome of toxic invasive species Heracleum sosnowskyi carries increased number of genes despite the absence of recent whole-genome duplications.</title>
        <authorList>
            <person name="Schelkunov M."/>
            <person name="Shtratnikova V."/>
            <person name="Makarenko M."/>
            <person name="Klepikova A."/>
            <person name="Omelchenko D."/>
            <person name="Novikova G."/>
            <person name="Obukhova E."/>
            <person name="Bogdanov V."/>
            <person name="Penin A."/>
            <person name="Logacheva M."/>
        </authorList>
    </citation>
    <scope>NUCLEOTIDE SEQUENCE</scope>
    <source>
        <strain evidence="2">Hsosn_3</strain>
        <tissue evidence="2">Leaf</tissue>
    </source>
</reference>
<evidence type="ECO:0000313" key="2">
    <source>
        <dbReference type="EMBL" id="KAK1381978.1"/>
    </source>
</evidence>
<feature type="domain" description="F-box" evidence="1">
    <location>
        <begin position="8"/>
        <end position="48"/>
    </location>
</feature>
<dbReference type="SUPFAM" id="SSF81383">
    <property type="entry name" value="F-box domain"/>
    <property type="match status" value="1"/>
</dbReference>
<dbReference type="Pfam" id="PF08268">
    <property type="entry name" value="FBA_3"/>
    <property type="match status" value="1"/>
</dbReference>
<dbReference type="PANTHER" id="PTHR31672">
    <property type="entry name" value="BNACNNG10540D PROTEIN"/>
    <property type="match status" value="1"/>
</dbReference>
<dbReference type="EMBL" id="JAUIZM010000005">
    <property type="protein sequence ID" value="KAK1381978.1"/>
    <property type="molecule type" value="Genomic_DNA"/>
</dbReference>
<dbReference type="PANTHER" id="PTHR31672:SF13">
    <property type="entry name" value="F-BOX PROTEIN CPR30-LIKE"/>
    <property type="match status" value="1"/>
</dbReference>
<dbReference type="Pfam" id="PF00646">
    <property type="entry name" value="F-box"/>
    <property type="match status" value="1"/>
</dbReference>
<gene>
    <name evidence="2" type="ORF">POM88_019713</name>
</gene>
<dbReference type="SMART" id="SM00256">
    <property type="entry name" value="FBOX"/>
    <property type="match status" value="1"/>
</dbReference>
<accession>A0AAD8MS45</accession>
<protein>
    <submittedName>
        <fullName evidence="2">F-box domain-containing protein</fullName>
    </submittedName>
</protein>
<dbReference type="CDD" id="cd22157">
    <property type="entry name" value="F-box_AtFBW1-like"/>
    <property type="match status" value="1"/>
</dbReference>
<sequence>MAATTSILPVDTIEFEILPRLPVKSLLRFKSVCKSWNSLISSDVFIKSVRNSDHDSVTLVSHSGQDNLYGHFTAVCIGCINGLVFIEEHQWDCDSETLEFIIWNPATKQCLEIRPPPVPISCRYFLGFGFDSVANDYKFMYVINIKEHPLVGYIYSCNSGCWTKIIQSNFVVPGCILNMDPVIINGSPFWLILQDLNGSHLHVMSFDVRQEFFRLLPDLGSSGPITIEEDGECCQLLNFRDSPAVVIYNLIFCFDETIDIHVFNEKCENWSKMSFKPFKFLSEVPTSCMQLRFVLGLSNGDILLVDSEVRKLYWVNLGNYTIKSLREGGDLCYGHKYSESLVFINGMKPLYQKEDLFQFLSIKKNHGPAREEIQINRSFK</sequence>
<dbReference type="InterPro" id="IPR036047">
    <property type="entry name" value="F-box-like_dom_sf"/>
</dbReference>
<reference evidence="2" key="2">
    <citation type="submission" date="2023-05" db="EMBL/GenBank/DDBJ databases">
        <authorList>
            <person name="Schelkunov M.I."/>
        </authorList>
    </citation>
    <scope>NUCLEOTIDE SEQUENCE</scope>
    <source>
        <strain evidence="2">Hsosn_3</strain>
        <tissue evidence="2">Leaf</tissue>
    </source>
</reference>
<comment type="caution">
    <text evidence="2">The sequence shown here is derived from an EMBL/GenBank/DDBJ whole genome shotgun (WGS) entry which is preliminary data.</text>
</comment>
<dbReference type="Proteomes" id="UP001237642">
    <property type="component" value="Unassembled WGS sequence"/>
</dbReference>
<dbReference type="InterPro" id="IPR050796">
    <property type="entry name" value="SCF_F-box_component"/>
</dbReference>
<evidence type="ECO:0000313" key="3">
    <source>
        <dbReference type="Proteomes" id="UP001237642"/>
    </source>
</evidence>
<dbReference type="NCBIfam" id="TIGR01640">
    <property type="entry name" value="F_box_assoc_1"/>
    <property type="match status" value="1"/>
</dbReference>
<dbReference type="InterPro" id="IPR013187">
    <property type="entry name" value="F-box-assoc_dom_typ3"/>
</dbReference>
<dbReference type="Gene3D" id="1.20.1280.50">
    <property type="match status" value="1"/>
</dbReference>
<dbReference type="InterPro" id="IPR001810">
    <property type="entry name" value="F-box_dom"/>
</dbReference>
<keyword evidence="3" id="KW-1185">Reference proteome</keyword>
<proteinExistence type="predicted"/>
<evidence type="ECO:0000259" key="1">
    <source>
        <dbReference type="SMART" id="SM00256"/>
    </source>
</evidence>
<dbReference type="AlphaFoldDB" id="A0AAD8MS45"/>
<name>A0AAD8MS45_9APIA</name>